<sequence length="69" mass="8126">MKMIFPTAESIEFAQKSAKKIATVKIIADTFMNFDADYQNFNKVDRGFMQNLIEEKDLSREYTKKYIYG</sequence>
<reference evidence="2" key="2">
    <citation type="journal article" date="2017" name="Stand. Genomic Sci.">
        <title>Genome sequence of the sulfur-oxidizing Bathymodiolus thermophilus gill endosymbiont.</title>
        <authorList>
            <person name="Ponnudurai R."/>
            <person name="Sayavedra L."/>
            <person name="Kleiner M."/>
            <person name="Heiden S.E."/>
            <person name="Thurmer A."/>
            <person name="Felbeck H."/>
            <person name="Schluter R."/>
            <person name="Sievert S.M."/>
            <person name="Daniel R."/>
            <person name="Schweder T."/>
            <person name="Markert S."/>
        </authorList>
    </citation>
    <scope>NUCLEOTIDE SEQUENCE</scope>
    <source>
        <strain evidence="2">BAT/CrabSpa'14</strain>
    </source>
</reference>
<name>A0A1J5UGH2_9GAMM</name>
<protein>
    <submittedName>
        <fullName evidence="2">Uncharacterized protein</fullName>
    </submittedName>
</protein>
<dbReference type="Proteomes" id="UP000182798">
    <property type="component" value="Unassembled WGS sequence"/>
</dbReference>
<dbReference type="RefSeq" id="WP_071563906.1">
    <property type="nucleotide sequence ID" value="NZ_CP024634.1"/>
</dbReference>
<dbReference type="EMBL" id="MIQH01000431">
    <property type="protein sequence ID" value="OIR25021.1"/>
    <property type="molecule type" value="Genomic_DNA"/>
</dbReference>
<dbReference type="Proteomes" id="UP000278334">
    <property type="component" value="Chromosome"/>
</dbReference>
<organism evidence="2 3">
    <name type="scientific">Bathymodiolus thermophilus thioautotrophic gill symbiont</name>
    <dbReference type="NCBI Taxonomy" id="2360"/>
    <lineage>
        <taxon>Bacteria</taxon>
        <taxon>Pseudomonadati</taxon>
        <taxon>Pseudomonadota</taxon>
        <taxon>Gammaproteobacteria</taxon>
        <taxon>sulfur-oxidizing symbionts</taxon>
    </lineage>
</organism>
<evidence type="ECO:0000313" key="4">
    <source>
        <dbReference type="Proteomes" id="UP000278334"/>
    </source>
</evidence>
<gene>
    <name evidence="2" type="ORF">BGC33_12415</name>
    <name evidence="1" type="ORF">MS2017_1971</name>
</gene>
<reference evidence="1 4" key="3">
    <citation type="submission" date="2017-11" db="EMBL/GenBank/DDBJ databases">
        <title>Genome sequence of the bacterial symbiont EPR9N from a vent mussel Bathymodiolus thermophilus.</title>
        <authorList>
            <person name="Won Y.-J."/>
        </authorList>
    </citation>
    <scope>NUCLEOTIDE SEQUENCE [LARGE SCALE GENOMIC DNA]</scope>
    <source>
        <strain evidence="1 4">EPR9N</strain>
    </source>
</reference>
<evidence type="ECO:0000313" key="3">
    <source>
        <dbReference type="Proteomes" id="UP000182798"/>
    </source>
</evidence>
<dbReference type="AlphaFoldDB" id="A0A1J5UGH2"/>
<dbReference type="EMBL" id="CP024634">
    <property type="protein sequence ID" value="AYQ57631.1"/>
    <property type="molecule type" value="Genomic_DNA"/>
</dbReference>
<reference evidence="3" key="1">
    <citation type="submission" date="2016-09" db="EMBL/GenBank/DDBJ databases">
        <title>Genome Sequence of Bathymodiolus thermophilus sulfur-oxidizing gill endosymbiont.</title>
        <authorList>
            <person name="Ponnudurai R."/>
            <person name="Kleiner M."/>
            <person name="Sayavedra L."/>
            <person name="Thuermer A."/>
            <person name="Felbeck H."/>
            <person name="Schlueter R."/>
            <person name="Schweder T."/>
            <person name="Markert S."/>
        </authorList>
    </citation>
    <scope>NUCLEOTIDE SEQUENCE [LARGE SCALE GENOMIC DNA]</scope>
    <source>
        <strain evidence="3">BAT/CrabSpa'14</strain>
    </source>
</reference>
<dbReference type="OrthoDB" id="9985083at2"/>
<evidence type="ECO:0000313" key="1">
    <source>
        <dbReference type="EMBL" id="AYQ57631.1"/>
    </source>
</evidence>
<accession>A0A1J5UGH2</accession>
<evidence type="ECO:0000313" key="2">
    <source>
        <dbReference type="EMBL" id="OIR25021.1"/>
    </source>
</evidence>
<proteinExistence type="predicted"/>
<dbReference type="KEGG" id="bthg:MS2017_1971"/>